<name>A0AAP0FUX1_9ASPA</name>
<dbReference type="EMBL" id="JBBWWQ010000020">
    <property type="protein sequence ID" value="KAK8916141.1"/>
    <property type="molecule type" value="Genomic_DNA"/>
</dbReference>
<dbReference type="Proteomes" id="UP001418222">
    <property type="component" value="Unassembled WGS sequence"/>
</dbReference>
<evidence type="ECO:0000313" key="2">
    <source>
        <dbReference type="Proteomes" id="UP001418222"/>
    </source>
</evidence>
<evidence type="ECO:0000313" key="1">
    <source>
        <dbReference type="EMBL" id="KAK8916141.1"/>
    </source>
</evidence>
<reference evidence="1 2" key="1">
    <citation type="journal article" date="2022" name="Nat. Plants">
        <title>Genomes of leafy and leafless Platanthera orchids illuminate the evolution of mycoheterotrophy.</title>
        <authorList>
            <person name="Li M.H."/>
            <person name="Liu K.W."/>
            <person name="Li Z."/>
            <person name="Lu H.C."/>
            <person name="Ye Q.L."/>
            <person name="Zhang D."/>
            <person name="Wang J.Y."/>
            <person name="Li Y.F."/>
            <person name="Zhong Z.M."/>
            <person name="Liu X."/>
            <person name="Yu X."/>
            <person name="Liu D.K."/>
            <person name="Tu X.D."/>
            <person name="Liu B."/>
            <person name="Hao Y."/>
            <person name="Liao X.Y."/>
            <person name="Jiang Y.T."/>
            <person name="Sun W.H."/>
            <person name="Chen J."/>
            <person name="Chen Y.Q."/>
            <person name="Ai Y."/>
            <person name="Zhai J.W."/>
            <person name="Wu S.S."/>
            <person name="Zhou Z."/>
            <person name="Hsiao Y.Y."/>
            <person name="Wu W.L."/>
            <person name="Chen Y.Y."/>
            <person name="Lin Y.F."/>
            <person name="Hsu J.L."/>
            <person name="Li C.Y."/>
            <person name="Wang Z.W."/>
            <person name="Zhao X."/>
            <person name="Zhong W.Y."/>
            <person name="Ma X.K."/>
            <person name="Ma L."/>
            <person name="Huang J."/>
            <person name="Chen G.Z."/>
            <person name="Huang M.Z."/>
            <person name="Huang L."/>
            <person name="Peng D.H."/>
            <person name="Luo Y.B."/>
            <person name="Zou S.Q."/>
            <person name="Chen S.P."/>
            <person name="Lan S."/>
            <person name="Tsai W.C."/>
            <person name="Van de Peer Y."/>
            <person name="Liu Z.J."/>
        </authorList>
    </citation>
    <scope>NUCLEOTIDE SEQUENCE [LARGE SCALE GENOMIC DNA]</scope>
    <source>
        <strain evidence="1">Lor287</strain>
    </source>
</reference>
<accession>A0AAP0FUX1</accession>
<proteinExistence type="predicted"/>
<dbReference type="AlphaFoldDB" id="A0AAP0FUX1"/>
<keyword evidence="2" id="KW-1185">Reference proteome</keyword>
<sequence>MDYLDNARAALSLKNNTNGSLKHSADETSSLASPIPIPAQKQLKYTPGIVNGRGRETATFTNLPLKPVLLHNYLNLQELLIAYRWFHSGNHLLERRWQPQAKEENYGDGKGVIISGYYSLNGSGRNHGGFLN</sequence>
<gene>
    <name evidence="1" type="ORF">KSP39_PZI022164</name>
</gene>
<protein>
    <submittedName>
        <fullName evidence="1">Uncharacterized protein</fullName>
    </submittedName>
</protein>
<organism evidence="1 2">
    <name type="scientific">Platanthera zijinensis</name>
    <dbReference type="NCBI Taxonomy" id="2320716"/>
    <lineage>
        <taxon>Eukaryota</taxon>
        <taxon>Viridiplantae</taxon>
        <taxon>Streptophyta</taxon>
        <taxon>Embryophyta</taxon>
        <taxon>Tracheophyta</taxon>
        <taxon>Spermatophyta</taxon>
        <taxon>Magnoliopsida</taxon>
        <taxon>Liliopsida</taxon>
        <taxon>Asparagales</taxon>
        <taxon>Orchidaceae</taxon>
        <taxon>Orchidoideae</taxon>
        <taxon>Orchideae</taxon>
        <taxon>Orchidinae</taxon>
        <taxon>Platanthera</taxon>
    </lineage>
</organism>
<comment type="caution">
    <text evidence="1">The sequence shown here is derived from an EMBL/GenBank/DDBJ whole genome shotgun (WGS) entry which is preliminary data.</text>
</comment>